<dbReference type="RefSeq" id="WP_242287264.1">
    <property type="nucleotide sequence ID" value="NZ_JAKKSL010000003.1"/>
</dbReference>
<sequence length="519" mass="56408">MYNKLMRGMVHSALALSMAFVSHSSWAVPLNTAPTDIEFGIPVVIEPGNDLIEVNGPGDFGTEFVAVTNWQTQDIDVSSVFANGFNLYGTNYNAATQFKMNQHGNVIFETVQTGLFDWLLVDSDSSTQVGQDLWSRTGPVFAVHTSIACNFTKTCNPGVLSVGGNSTGSNKVYYHLDPVKNVVTLTYDDRITKSSDYGWPAHPTDTTPFAGQMRFHDIGNGNFVVEYRYENTGWTTGLLGGRSNDDNTNYVSLDKNTNYSTSSNINHPGVFAWMFVDGQYIPVYNSNKLLEASENGTKVSPLTTIDADNNDSFTYSLLDDADGRFALVVESGITYVVVADGGNRLDFDKNATHDIRVKVTDSADNTFEKTLTINLVERPTFEMSSDIRVPVDTAMDITIKTNVDQGSGIPTITATGLPDWMNFSDNGDGTVTLSGFPSFELTFRVTLTVTDGFGTETVRTFNITVTPEPVAPEISSVGGTPPTTTTVEVTVEGEDGDAASFGWMLMLLAGGLVARRKMK</sequence>
<dbReference type="SUPFAM" id="SSF49313">
    <property type="entry name" value="Cadherin-like"/>
    <property type="match status" value="2"/>
</dbReference>
<dbReference type="EMBL" id="JAKKSL010000003">
    <property type="protein sequence ID" value="MCI2284796.1"/>
    <property type="molecule type" value="Genomic_DNA"/>
</dbReference>
<evidence type="ECO:0000313" key="4">
    <source>
        <dbReference type="Proteomes" id="UP001139646"/>
    </source>
</evidence>
<accession>A0ABS9X3I7</accession>
<protein>
    <submittedName>
        <fullName evidence="3">Ig domain-containing protein</fullName>
    </submittedName>
</protein>
<gene>
    <name evidence="3" type="ORF">L3081_17105</name>
</gene>
<dbReference type="CDD" id="cd11304">
    <property type="entry name" value="Cadherin_repeat"/>
    <property type="match status" value="1"/>
</dbReference>
<dbReference type="Proteomes" id="UP001139646">
    <property type="component" value="Unassembled WGS sequence"/>
</dbReference>
<name>A0ABS9X3I7_9GAMM</name>
<organism evidence="3 4">
    <name type="scientific">Colwellia maritima</name>
    <dbReference type="NCBI Taxonomy" id="2912588"/>
    <lineage>
        <taxon>Bacteria</taxon>
        <taxon>Pseudomonadati</taxon>
        <taxon>Pseudomonadota</taxon>
        <taxon>Gammaproteobacteria</taxon>
        <taxon>Alteromonadales</taxon>
        <taxon>Colwelliaceae</taxon>
        <taxon>Colwellia</taxon>
    </lineage>
</organism>
<dbReference type="InterPro" id="IPR013783">
    <property type="entry name" value="Ig-like_fold"/>
</dbReference>
<dbReference type="Gene3D" id="2.60.40.10">
    <property type="entry name" value="Immunoglobulins"/>
    <property type="match status" value="1"/>
</dbReference>
<dbReference type="InterPro" id="IPR015919">
    <property type="entry name" value="Cadherin-like_sf"/>
</dbReference>
<dbReference type="InterPro" id="IPR002126">
    <property type="entry name" value="Cadherin-like_dom"/>
</dbReference>
<keyword evidence="1" id="KW-0732">Signal</keyword>
<dbReference type="PROSITE" id="PS50268">
    <property type="entry name" value="CADHERIN_2"/>
    <property type="match status" value="1"/>
</dbReference>
<proteinExistence type="predicted"/>
<feature type="domain" description="Cadherin" evidence="2">
    <location>
        <begin position="291"/>
        <end position="412"/>
    </location>
</feature>
<keyword evidence="4" id="KW-1185">Reference proteome</keyword>
<reference evidence="3" key="1">
    <citation type="submission" date="2022-01" db="EMBL/GenBank/DDBJ databases">
        <title>Colwellia maritima, isolated from seawater.</title>
        <authorList>
            <person name="Kristyanto S."/>
            <person name="Jung J."/>
            <person name="Jeon C.O."/>
        </authorList>
    </citation>
    <scope>NUCLEOTIDE SEQUENCE</scope>
    <source>
        <strain evidence="3">MSW7</strain>
    </source>
</reference>
<comment type="caution">
    <text evidence="3">The sequence shown here is derived from an EMBL/GenBank/DDBJ whole genome shotgun (WGS) entry which is preliminary data.</text>
</comment>
<evidence type="ECO:0000256" key="1">
    <source>
        <dbReference type="SAM" id="SignalP"/>
    </source>
</evidence>
<evidence type="ECO:0000313" key="3">
    <source>
        <dbReference type="EMBL" id="MCI2284796.1"/>
    </source>
</evidence>
<evidence type="ECO:0000259" key="2">
    <source>
        <dbReference type="PROSITE" id="PS50268"/>
    </source>
</evidence>
<feature type="chain" id="PRO_5046073595" evidence="1">
    <location>
        <begin position="28"/>
        <end position="519"/>
    </location>
</feature>
<feature type="signal peptide" evidence="1">
    <location>
        <begin position="1"/>
        <end position="27"/>
    </location>
</feature>
<dbReference type="Pfam" id="PF05345">
    <property type="entry name" value="He_PIG"/>
    <property type="match status" value="1"/>
</dbReference>
<dbReference type="Gene3D" id="2.60.40.60">
    <property type="entry name" value="Cadherins"/>
    <property type="match status" value="1"/>
</dbReference>